<dbReference type="Proteomes" id="UP000887226">
    <property type="component" value="Unassembled WGS sequence"/>
</dbReference>
<sequence length="304" mass="34114">MFSRRSKHPKPKRVAQRVTDDDHFTADHPINQKMVPIEYDVSRRNVKWIPYPSENGSAHDHYAEDTEDDEGVAVKDPFIRERAAVEYIVLIDFKTTTIFEDKNQFMISLSGFVAEIYERLDTSVAISLQNNSALLYGGTFAPAYLVTVKGMSEYLTPSLNDRDSALLQNHLREAIGVAPDRGLITFEALLDSDIATNGKTLQTEIAILEEGIQRGMRSGYGDSITLQSKLRLAKAMHHPQSPNTFRAHPTNVFRAHYGSDLPTSPYVYEDFGAPPPPPSSRGRSNDQEKLGGQKTLERRRSFGT</sequence>
<feature type="compositionally biased region" description="Basic and acidic residues" evidence="13">
    <location>
        <begin position="283"/>
        <end position="304"/>
    </location>
</feature>
<feature type="compositionally biased region" description="Basic residues" evidence="13">
    <location>
        <begin position="1"/>
        <end position="15"/>
    </location>
</feature>
<dbReference type="InterPro" id="IPR014347">
    <property type="entry name" value="Tautomerase/MIF_sf"/>
</dbReference>
<evidence type="ECO:0000256" key="5">
    <source>
        <dbReference type="ARBA" id="ARBA00023235"/>
    </source>
</evidence>
<proteinExistence type="inferred from homology"/>
<comment type="catalytic activity">
    <reaction evidence="7">
        <text>L-dopachrome = 5,6-dihydroxyindole-2-carboxylate</text>
        <dbReference type="Rhea" id="RHEA:13041"/>
        <dbReference type="ChEBI" id="CHEBI:16875"/>
        <dbReference type="ChEBI" id="CHEBI:57509"/>
        <dbReference type="EC" id="5.3.3.12"/>
    </reaction>
</comment>
<evidence type="ECO:0000256" key="6">
    <source>
        <dbReference type="ARBA" id="ARBA00036735"/>
    </source>
</evidence>
<organism evidence="14 15">
    <name type="scientific">Calycina marina</name>
    <dbReference type="NCBI Taxonomy" id="1763456"/>
    <lineage>
        <taxon>Eukaryota</taxon>
        <taxon>Fungi</taxon>
        <taxon>Dikarya</taxon>
        <taxon>Ascomycota</taxon>
        <taxon>Pezizomycotina</taxon>
        <taxon>Leotiomycetes</taxon>
        <taxon>Helotiales</taxon>
        <taxon>Pezizellaceae</taxon>
        <taxon>Calycina</taxon>
    </lineage>
</organism>
<dbReference type="SUPFAM" id="SSF55331">
    <property type="entry name" value="Tautomerase/MIF"/>
    <property type="match status" value="1"/>
</dbReference>
<dbReference type="PANTHER" id="PTHR11954:SF6">
    <property type="entry name" value="MACROPHAGE MIGRATION INHIBITORY FACTOR"/>
    <property type="match status" value="1"/>
</dbReference>
<evidence type="ECO:0000256" key="9">
    <source>
        <dbReference type="ARBA" id="ARBA00039086"/>
    </source>
</evidence>
<keyword evidence="15" id="KW-1185">Reference proteome</keyword>
<name>A0A9P7YWY1_9HELO</name>
<gene>
    <name evidence="14" type="ORF">BJ878DRAFT_261594</name>
</gene>
<dbReference type="EC" id="5.3.3.12" evidence="8"/>
<evidence type="ECO:0000256" key="10">
    <source>
        <dbReference type="ARBA" id="ARBA00041631"/>
    </source>
</evidence>
<dbReference type="Gene3D" id="3.30.429.10">
    <property type="entry name" value="Macrophage Migration Inhibitory Factor"/>
    <property type="match status" value="1"/>
</dbReference>
<accession>A0A9P7YWY1</accession>
<keyword evidence="5" id="KW-0413">Isomerase</keyword>
<dbReference type="InterPro" id="IPR001398">
    <property type="entry name" value="Macrophage_inhib_fac"/>
</dbReference>
<dbReference type="EC" id="5.3.2.1" evidence="9"/>
<protein>
    <recommendedName>
        <fullName evidence="12">L-dopachrome isomerase</fullName>
        <ecNumber evidence="9">5.3.2.1</ecNumber>
        <ecNumber evidence="8">5.3.3.12</ecNumber>
    </recommendedName>
    <alternativeName>
        <fullName evidence="10">L-dopachrome tautomerase</fullName>
    </alternativeName>
    <alternativeName>
        <fullName evidence="11">Phenylpyruvate tautomerase</fullName>
    </alternativeName>
</protein>
<comment type="catalytic activity">
    <reaction evidence="6">
        <text>3-phenylpyruvate = enol-phenylpyruvate</text>
        <dbReference type="Rhea" id="RHEA:17097"/>
        <dbReference type="ChEBI" id="CHEBI:16815"/>
        <dbReference type="ChEBI" id="CHEBI:18005"/>
        <dbReference type="EC" id="5.3.2.1"/>
    </reaction>
</comment>
<evidence type="ECO:0000256" key="4">
    <source>
        <dbReference type="ARBA" id="ARBA00022525"/>
    </source>
</evidence>
<comment type="subcellular location">
    <subcellularLocation>
        <location evidence="1">Secreted</location>
    </subcellularLocation>
</comment>
<feature type="region of interest" description="Disordered" evidence="13">
    <location>
        <begin position="1"/>
        <end position="26"/>
    </location>
</feature>
<evidence type="ECO:0000256" key="12">
    <source>
        <dbReference type="ARBA" id="ARBA00042730"/>
    </source>
</evidence>
<dbReference type="OrthoDB" id="255819at2759"/>
<feature type="region of interest" description="Disordered" evidence="13">
    <location>
        <begin position="266"/>
        <end position="304"/>
    </location>
</feature>
<evidence type="ECO:0000256" key="13">
    <source>
        <dbReference type="SAM" id="MobiDB-lite"/>
    </source>
</evidence>
<evidence type="ECO:0000256" key="11">
    <source>
        <dbReference type="ARBA" id="ARBA00041912"/>
    </source>
</evidence>
<evidence type="ECO:0000313" key="14">
    <source>
        <dbReference type="EMBL" id="KAG9240887.1"/>
    </source>
</evidence>
<comment type="similarity">
    <text evidence="2">Belongs to the MIF family.</text>
</comment>
<evidence type="ECO:0000313" key="15">
    <source>
        <dbReference type="Proteomes" id="UP000887226"/>
    </source>
</evidence>
<dbReference type="GO" id="GO:0050178">
    <property type="term" value="F:phenylpyruvate tautomerase activity"/>
    <property type="evidence" value="ECO:0007669"/>
    <property type="project" value="UniProtKB-EC"/>
</dbReference>
<dbReference type="EMBL" id="MU254318">
    <property type="protein sequence ID" value="KAG9240887.1"/>
    <property type="molecule type" value="Genomic_DNA"/>
</dbReference>
<evidence type="ECO:0000256" key="2">
    <source>
        <dbReference type="ARBA" id="ARBA00005851"/>
    </source>
</evidence>
<keyword evidence="3" id="KW-0202">Cytokine</keyword>
<evidence type="ECO:0000256" key="1">
    <source>
        <dbReference type="ARBA" id="ARBA00004613"/>
    </source>
</evidence>
<comment type="caution">
    <text evidence="14">The sequence shown here is derived from an EMBL/GenBank/DDBJ whole genome shotgun (WGS) entry which is preliminary data.</text>
</comment>
<dbReference type="GO" id="GO:0005576">
    <property type="term" value="C:extracellular region"/>
    <property type="evidence" value="ECO:0007669"/>
    <property type="project" value="UniProtKB-SubCell"/>
</dbReference>
<dbReference type="PANTHER" id="PTHR11954">
    <property type="entry name" value="D-DOPACHROME DECARBOXYLASE"/>
    <property type="match status" value="1"/>
</dbReference>
<dbReference type="Pfam" id="PF01187">
    <property type="entry name" value="MIF"/>
    <property type="match status" value="1"/>
</dbReference>
<keyword evidence="4" id="KW-0964">Secreted</keyword>
<dbReference type="AlphaFoldDB" id="A0A9P7YWY1"/>
<evidence type="ECO:0000256" key="3">
    <source>
        <dbReference type="ARBA" id="ARBA00022514"/>
    </source>
</evidence>
<evidence type="ECO:0000256" key="8">
    <source>
        <dbReference type="ARBA" id="ARBA00038932"/>
    </source>
</evidence>
<reference evidence="14" key="1">
    <citation type="journal article" date="2021" name="IMA Fungus">
        <title>Genomic characterization of three marine fungi, including Emericellopsis atlantica sp. nov. with signatures of a generalist lifestyle and marine biomass degradation.</title>
        <authorList>
            <person name="Hagestad O.C."/>
            <person name="Hou L."/>
            <person name="Andersen J.H."/>
            <person name="Hansen E.H."/>
            <person name="Altermark B."/>
            <person name="Li C."/>
            <person name="Kuhnert E."/>
            <person name="Cox R.J."/>
            <person name="Crous P.W."/>
            <person name="Spatafora J.W."/>
            <person name="Lail K."/>
            <person name="Amirebrahimi M."/>
            <person name="Lipzen A."/>
            <person name="Pangilinan J."/>
            <person name="Andreopoulos W."/>
            <person name="Hayes R.D."/>
            <person name="Ng V."/>
            <person name="Grigoriev I.V."/>
            <person name="Jackson S.A."/>
            <person name="Sutton T.D.S."/>
            <person name="Dobson A.D.W."/>
            <person name="Rama T."/>
        </authorList>
    </citation>
    <scope>NUCLEOTIDE SEQUENCE</scope>
    <source>
        <strain evidence="14">TRa3180A</strain>
    </source>
</reference>
<evidence type="ECO:0000256" key="7">
    <source>
        <dbReference type="ARBA" id="ARBA00036823"/>
    </source>
</evidence>
<dbReference type="GO" id="GO:0004167">
    <property type="term" value="F:dopachrome isomerase activity"/>
    <property type="evidence" value="ECO:0007669"/>
    <property type="project" value="UniProtKB-EC"/>
</dbReference>